<dbReference type="Pfam" id="PF00561">
    <property type="entry name" value="Abhydrolase_1"/>
    <property type="match status" value="1"/>
</dbReference>
<dbReference type="OrthoDB" id="332676at2"/>
<keyword evidence="5" id="KW-1185">Reference proteome</keyword>
<organism evidence="4 5">
    <name type="scientific">Cyclobacterium lianum</name>
    <dbReference type="NCBI Taxonomy" id="388280"/>
    <lineage>
        <taxon>Bacteria</taxon>
        <taxon>Pseudomonadati</taxon>
        <taxon>Bacteroidota</taxon>
        <taxon>Cytophagia</taxon>
        <taxon>Cytophagales</taxon>
        <taxon>Cyclobacteriaceae</taxon>
        <taxon>Cyclobacterium</taxon>
    </lineage>
</organism>
<evidence type="ECO:0000256" key="1">
    <source>
        <dbReference type="ARBA" id="ARBA00010884"/>
    </source>
</evidence>
<dbReference type="InterPro" id="IPR029058">
    <property type="entry name" value="AB_hydrolase_fold"/>
</dbReference>
<feature type="active site" description="Charge relay system" evidence="2">
    <location>
        <position position="265"/>
    </location>
</feature>
<feature type="domain" description="AB hydrolase-1" evidence="3">
    <location>
        <begin position="61"/>
        <end position="295"/>
    </location>
</feature>
<sequence>MPLVKKSNYDPHLLLRNGHMQTVFPAIFRAKHRLRFERERINTIDGDFLDLDWLKQGCRDLIIISHGLEGNSRRPYMTGMAQFFFENGYDVLNWNYRGCSGEPNRKPIFYHSGATYDLNEILSHAAAKYRDIYLIGFSLGGNLTLKYLGERKWPLATRVKKAVAISVPLDLSASCDRIDQRSNRLYAFNFLRSLKEKIRKKSMSFPEITRNIRLESISTLRGFDDAFTAPLHGFDNAEDYYEKNSSLYFLAGMDTPCLILNALNDPFLSPSCYPRDMGIRSEKLYMEFPGQGGHVGFSPRARTKRYWSELRAFEFIQNENYL</sequence>
<evidence type="ECO:0000313" key="4">
    <source>
        <dbReference type="EMBL" id="SHN02051.1"/>
    </source>
</evidence>
<gene>
    <name evidence="4" type="ORF">SAMN04488057_105254</name>
</gene>
<dbReference type="GO" id="GO:0034338">
    <property type="term" value="F:short-chain carboxylesterase activity"/>
    <property type="evidence" value="ECO:0007669"/>
    <property type="project" value="TreeGrafter"/>
</dbReference>
<reference evidence="4 5" key="1">
    <citation type="submission" date="2016-11" db="EMBL/GenBank/DDBJ databases">
        <authorList>
            <person name="Jaros S."/>
            <person name="Januszkiewicz K."/>
            <person name="Wedrychowicz H."/>
        </authorList>
    </citation>
    <scope>NUCLEOTIDE SEQUENCE [LARGE SCALE GENOMIC DNA]</scope>
    <source>
        <strain evidence="4 5">CGMCC 1.6102</strain>
    </source>
</reference>
<name>A0A1M7NEI2_9BACT</name>
<evidence type="ECO:0000313" key="5">
    <source>
        <dbReference type="Proteomes" id="UP000184513"/>
    </source>
</evidence>
<feature type="active site" description="Charge relay system" evidence="2">
    <location>
        <position position="138"/>
    </location>
</feature>
<dbReference type="Proteomes" id="UP000184513">
    <property type="component" value="Unassembled WGS sequence"/>
</dbReference>
<accession>A0A1M7NEI2</accession>
<dbReference type="SUPFAM" id="SSF53474">
    <property type="entry name" value="alpha/beta-Hydrolases"/>
    <property type="match status" value="1"/>
</dbReference>
<dbReference type="InterPro" id="IPR050960">
    <property type="entry name" value="AB_hydrolase_4_sf"/>
</dbReference>
<dbReference type="InterPro" id="IPR000073">
    <property type="entry name" value="AB_hydrolase_1"/>
</dbReference>
<dbReference type="InterPro" id="IPR012020">
    <property type="entry name" value="ABHD4"/>
</dbReference>
<evidence type="ECO:0000256" key="2">
    <source>
        <dbReference type="PIRSR" id="PIRSR005211-1"/>
    </source>
</evidence>
<comment type="similarity">
    <text evidence="1">Belongs to the AB hydrolase superfamily. AB hydrolase 4 family.</text>
</comment>
<dbReference type="PANTHER" id="PTHR10794:SF94">
    <property type="entry name" value="ESTERASE YHET-RELATED"/>
    <property type="match status" value="1"/>
</dbReference>
<dbReference type="RefSeq" id="WP_073094490.1">
    <property type="nucleotide sequence ID" value="NZ_FRCY01000005.1"/>
</dbReference>
<dbReference type="EMBL" id="FRCY01000005">
    <property type="protein sequence ID" value="SHN02051.1"/>
    <property type="molecule type" value="Genomic_DNA"/>
</dbReference>
<dbReference type="AlphaFoldDB" id="A0A1M7NEI2"/>
<dbReference type="STRING" id="388280.SAMN04488057_105254"/>
<protein>
    <recommendedName>
        <fullName evidence="3">AB hydrolase-1 domain-containing protein</fullName>
    </recommendedName>
</protein>
<feature type="active site" description="Charge relay system" evidence="2">
    <location>
        <position position="294"/>
    </location>
</feature>
<dbReference type="GO" id="GO:0047372">
    <property type="term" value="F:monoacylglycerol lipase activity"/>
    <property type="evidence" value="ECO:0007669"/>
    <property type="project" value="TreeGrafter"/>
</dbReference>
<evidence type="ECO:0000259" key="3">
    <source>
        <dbReference type="Pfam" id="PF00561"/>
    </source>
</evidence>
<proteinExistence type="inferred from homology"/>
<dbReference type="PIRSF" id="PIRSF005211">
    <property type="entry name" value="Ab_hydro_YheT"/>
    <property type="match status" value="1"/>
</dbReference>
<dbReference type="PANTHER" id="PTHR10794">
    <property type="entry name" value="ABHYDROLASE DOMAIN-CONTAINING PROTEIN"/>
    <property type="match status" value="1"/>
</dbReference>
<dbReference type="Gene3D" id="3.40.50.1820">
    <property type="entry name" value="alpha/beta hydrolase"/>
    <property type="match status" value="1"/>
</dbReference>